<dbReference type="SUPFAM" id="SSF56176">
    <property type="entry name" value="FAD-binding/transporter-associated domain-like"/>
    <property type="match status" value="1"/>
</dbReference>
<organism evidence="12 13">
    <name type="scientific">Candidatus Mcinerneyibacterium aminivorans</name>
    <dbReference type="NCBI Taxonomy" id="2703815"/>
    <lineage>
        <taxon>Bacteria</taxon>
        <taxon>Candidatus Macinerneyibacteriota</taxon>
        <taxon>Candidatus Mcinerneyibacteria</taxon>
        <taxon>Candidatus Mcinerneyibacteriales</taxon>
        <taxon>Candidatus Mcinerneyibacteriaceae</taxon>
        <taxon>Candidatus Mcinerneyibacterium</taxon>
    </lineage>
</organism>
<evidence type="ECO:0000256" key="9">
    <source>
        <dbReference type="PROSITE-ProRule" id="PRU00703"/>
    </source>
</evidence>
<evidence type="ECO:0000259" key="11">
    <source>
        <dbReference type="PROSITE" id="PS51371"/>
    </source>
</evidence>
<dbReference type="SUPFAM" id="SSF54631">
    <property type="entry name" value="CBS-domain pair"/>
    <property type="match status" value="1"/>
</dbReference>
<dbReference type="SMART" id="SM00116">
    <property type="entry name" value="CBS"/>
    <property type="match status" value="2"/>
</dbReference>
<dbReference type="InterPro" id="IPR000644">
    <property type="entry name" value="CBS_dom"/>
</dbReference>
<evidence type="ECO:0000313" key="13">
    <source>
        <dbReference type="Proteomes" id="UP000324143"/>
    </source>
</evidence>
<dbReference type="CDD" id="cd04590">
    <property type="entry name" value="CBS_pair_CorC_HlyC_assoc"/>
    <property type="match status" value="1"/>
</dbReference>
<dbReference type="PANTHER" id="PTHR22777">
    <property type="entry name" value="HEMOLYSIN-RELATED"/>
    <property type="match status" value="1"/>
</dbReference>
<name>A0A5D0MIH2_9BACT</name>
<dbReference type="GO" id="GO:0005886">
    <property type="term" value="C:plasma membrane"/>
    <property type="evidence" value="ECO:0007669"/>
    <property type="project" value="UniProtKB-SubCell"/>
</dbReference>
<comment type="similarity">
    <text evidence="2">Belongs to the UPF0053 family.</text>
</comment>
<dbReference type="GO" id="GO:0050660">
    <property type="term" value="F:flavin adenine dinucleotide binding"/>
    <property type="evidence" value="ECO:0007669"/>
    <property type="project" value="InterPro"/>
</dbReference>
<reference evidence="12" key="1">
    <citation type="submission" date="2019-08" db="EMBL/GenBank/DDBJ databases">
        <title>Genomic characterization of a novel candidate phylum (ARYD3) from a high temperature, high salinity tertiary oil reservoir in north central Oklahoma, USA.</title>
        <authorList>
            <person name="Youssef N.H."/>
            <person name="Yadav A."/>
            <person name="Elshahed M.S."/>
        </authorList>
    </citation>
    <scope>NUCLEOTIDE SEQUENCE [LARGE SCALE GENOMIC DNA]</scope>
    <source>
        <strain evidence="12">ARYD3</strain>
    </source>
</reference>
<dbReference type="Gene3D" id="3.30.465.10">
    <property type="match status" value="1"/>
</dbReference>
<evidence type="ECO:0000256" key="6">
    <source>
        <dbReference type="ARBA" id="ARBA00022989"/>
    </source>
</evidence>
<evidence type="ECO:0000313" key="12">
    <source>
        <dbReference type="EMBL" id="TYB31403.1"/>
    </source>
</evidence>
<dbReference type="InterPro" id="IPR002550">
    <property type="entry name" value="CNNM"/>
</dbReference>
<dbReference type="Pfam" id="PF00571">
    <property type="entry name" value="CBS"/>
    <property type="match status" value="2"/>
</dbReference>
<keyword evidence="8 10" id="KW-0472">Membrane</keyword>
<keyword evidence="3" id="KW-1003">Cell membrane</keyword>
<keyword evidence="7 9" id="KW-0129">CBS domain</keyword>
<dbReference type="Gene3D" id="3.10.580.10">
    <property type="entry name" value="CBS-domain"/>
    <property type="match status" value="1"/>
</dbReference>
<feature type="transmembrane region" description="Helical" evidence="10">
    <location>
        <begin position="114"/>
        <end position="137"/>
    </location>
</feature>
<keyword evidence="5" id="KW-0677">Repeat</keyword>
<dbReference type="PANTHER" id="PTHR22777:SF32">
    <property type="entry name" value="UPF0053 INNER MEMBRANE PROTEIN YFJD"/>
    <property type="match status" value="1"/>
</dbReference>
<dbReference type="FunFam" id="3.10.580.10:FF:000002">
    <property type="entry name" value="Magnesium/cobalt efflux protein CorC"/>
    <property type="match status" value="1"/>
</dbReference>
<feature type="transmembrane region" description="Helical" evidence="10">
    <location>
        <begin position="56"/>
        <end position="78"/>
    </location>
</feature>
<feature type="transmembrane region" description="Helical" evidence="10">
    <location>
        <begin position="84"/>
        <end position="102"/>
    </location>
</feature>
<sequence length="414" mass="48963">MYLYYFGLIVSITIVFILKFIESFLAGFTYNKIRNILFKKEKIRKLMVKWLEKRDILLASLHFTKYLFLLLIFSNVYFVTGKNFVMTLLYTFLIFVCMGEYLPRSLAMQGKLIYFYYLLKPLYYILYLFFPLVRLLLIPIDLILKIFGGKRVLQTSYFGKFEDEVIKKILKEGNLQERKMISSVLEFKDIVAKEIMVPRVDIVAVPVDINYTELVDLIEEKGHSRLPVYDERLDEILGIIYVKDLIKIDKETFNPRKLLRKTFFVPETRKINQLLRDFQSKHKHIAFVVDEYGDLSGLVTIEDVLEEIVGEIEDEYDVEEVLYTELSQKEYVISSKMTIEEFKETFGIKLDKYIREEADYETLAGFIISKLGVLPQKGQKLEYEKFSFKIIEANERRIKKILLTVKTKGENIEN</sequence>
<evidence type="ECO:0000256" key="7">
    <source>
        <dbReference type="ARBA" id="ARBA00023122"/>
    </source>
</evidence>
<dbReference type="AlphaFoldDB" id="A0A5D0MIH2"/>
<comment type="subcellular location">
    <subcellularLocation>
        <location evidence="1">Cell membrane</location>
        <topology evidence="1">Multi-pass membrane protein</topology>
    </subcellularLocation>
</comment>
<evidence type="ECO:0000256" key="1">
    <source>
        <dbReference type="ARBA" id="ARBA00004651"/>
    </source>
</evidence>
<dbReference type="PROSITE" id="PS51371">
    <property type="entry name" value="CBS"/>
    <property type="match status" value="2"/>
</dbReference>
<dbReference type="Pfam" id="PF03471">
    <property type="entry name" value="CorC_HlyC"/>
    <property type="match status" value="1"/>
</dbReference>
<evidence type="ECO:0000256" key="8">
    <source>
        <dbReference type="ARBA" id="ARBA00023136"/>
    </source>
</evidence>
<dbReference type="InterPro" id="IPR046342">
    <property type="entry name" value="CBS_dom_sf"/>
</dbReference>
<feature type="transmembrane region" description="Helical" evidence="10">
    <location>
        <begin position="6"/>
        <end position="30"/>
    </location>
</feature>
<evidence type="ECO:0000256" key="10">
    <source>
        <dbReference type="SAM" id="Phobius"/>
    </source>
</evidence>
<evidence type="ECO:0000256" key="2">
    <source>
        <dbReference type="ARBA" id="ARBA00006337"/>
    </source>
</evidence>
<dbReference type="InterPro" id="IPR016169">
    <property type="entry name" value="FAD-bd_PCMH_sub2"/>
</dbReference>
<dbReference type="InterPro" id="IPR005170">
    <property type="entry name" value="Transptr-assoc_dom"/>
</dbReference>
<dbReference type="SMART" id="SM01091">
    <property type="entry name" value="CorC_HlyC"/>
    <property type="match status" value="1"/>
</dbReference>
<comment type="caution">
    <text evidence="12">The sequence shown here is derived from an EMBL/GenBank/DDBJ whole genome shotgun (WGS) entry which is preliminary data.</text>
</comment>
<feature type="domain" description="CBS" evidence="11">
    <location>
        <begin position="196"/>
        <end position="258"/>
    </location>
</feature>
<dbReference type="InterPro" id="IPR036318">
    <property type="entry name" value="FAD-bd_PCMH-like_sf"/>
</dbReference>
<dbReference type="Pfam" id="PF01595">
    <property type="entry name" value="CNNM"/>
    <property type="match status" value="1"/>
</dbReference>
<keyword evidence="4 10" id="KW-0812">Transmembrane</keyword>
<accession>A0A5D0MIH2</accession>
<evidence type="ECO:0000256" key="3">
    <source>
        <dbReference type="ARBA" id="ARBA00022475"/>
    </source>
</evidence>
<feature type="domain" description="CBS" evidence="11">
    <location>
        <begin position="260"/>
        <end position="315"/>
    </location>
</feature>
<keyword evidence="13" id="KW-1185">Reference proteome</keyword>
<dbReference type="InterPro" id="IPR044751">
    <property type="entry name" value="Ion_transp-like_CBS"/>
</dbReference>
<protein>
    <submittedName>
        <fullName evidence="12">HlyC/CorC family transporter</fullName>
    </submittedName>
</protein>
<dbReference type="EMBL" id="VSIX01000035">
    <property type="protein sequence ID" value="TYB31403.1"/>
    <property type="molecule type" value="Genomic_DNA"/>
</dbReference>
<evidence type="ECO:0000256" key="5">
    <source>
        <dbReference type="ARBA" id="ARBA00022737"/>
    </source>
</evidence>
<gene>
    <name evidence="12" type="ORF">FXF47_04495</name>
</gene>
<dbReference type="Proteomes" id="UP000324143">
    <property type="component" value="Unassembled WGS sequence"/>
</dbReference>
<keyword evidence="6 10" id="KW-1133">Transmembrane helix</keyword>
<proteinExistence type="inferred from homology"/>
<evidence type="ECO:0000256" key="4">
    <source>
        <dbReference type="ARBA" id="ARBA00022692"/>
    </source>
</evidence>